<dbReference type="Proteomes" id="UP000845014">
    <property type="component" value="Unassembled WGS sequence"/>
</dbReference>
<dbReference type="CDD" id="cd00093">
    <property type="entry name" value="HTH_XRE"/>
    <property type="match status" value="1"/>
</dbReference>
<dbReference type="Proteomes" id="UP000423131">
    <property type="component" value="Unassembled WGS sequence"/>
</dbReference>
<dbReference type="RefSeq" id="WP_023548970.1">
    <property type="nucleotide sequence ID" value="NC_021837.1"/>
</dbReference>
<dbReference type="Pfam" id="PF01381">
    <property type="entry name" value="HTH_3"/>
    <property type="match status" value="1"/>
</dbReference>
<sequence>MSTELKYRVRAALALRGKTQSWLAQELNIHPGQLSRIINGRDNTVKHILRIKEFLNIE</sequence>
<protein>
    <submittedName>
        <fullName evidence="3">Helix-turn-helix domain-containing protein</fullName>
    </submittedName>
    <submittedName>
        <fullName evidence="2">Helix-turn-helix transcriptional regulator</fullName>
    </submittedName>
</protein>
<evidence type="ECO:0000313" key="2">
    <source>
        <dbReference type="EMBL" id="ECB9475142.1"/>
    </source>
</evidence>
<evidence type="ECO:0000313" key="3">
    <source>
        <dbReference type="EMBL" id="HAB7362776.1"/>
    </source>
</evidence>
<gene>
    <name evidence="5" type="ORF">DYZ80_02782</name>
    <name evidence="2" type="ORF">FLR03_15845</name>
    <name evidence="3" type="ORF">GYO01_01530</name>
    <name evidence="4" type="ORF">GYR60_15115</name>
</gene>
<reference evidence="2 7" key="3">
    <citation type="submission" date="2019-07" db="EMBL/GenBank/DDBJ databases">
        <authorList>
            <consortium name="GenomeTrakr: Next Generation Sequencing Network for Food Pathogen Tracability"/>
        </authorList>
    </citation>
    <scope>NUCLEOTIDE SEQUENCE [LARGE SCALE GENOMIC DNA]</scope>
    <source>
        <strain evidence="2 7">FDA00014336</strain>
    </source>
</reference>
<dbReference type="InterPro" id="IPR010982">
    <property type="entry name" value="Lambda_DNA-bd_dom_sf"/>
</dbReference>
<evidence type="ECO:0000313" key="7">
    <source>
        <dbReference type="Proteomes" id="UP000423131"/>
    </source>
</evidence>
<proteinExistence type="predicted"/>
<dbReference type="InterPro" id="IPR001387">
    <property type="entry name" value="Cro/C1-type_HTH"/>
</dbReference>
<reference evidence="8 9" key="2">
    <citation type="journal article" date="2018" name="Genome Biol.">
        <title>SKESA: strategic k-mer extension for scrupulous assemblies.</title>
        <authorList>
            <person name="Souvorov A."/>
            <person name="Agarwala R."/>
            <person name="Lipman D.J."/>
        </authorList>
    </citation>
    <scope>NUCLEOTIDE SEQUENCE [LARGE SCALE GENOMIC DNA]</scope>
    <source>
        <strain evidence="4 8">CFIAFB20130012</strain>
        <strain evidence="3 9">CFIAFB20160079</strain>
    </source>
</reference>
<dbReference type="Gene3D" id="1.10.260.40">
    <property type="entry name" value="lambda repressor-like DNA-binding domains"/>
    <property type="match status" value="1"/>
</dbReference>
<reference evidence="5 6" key="1">
    <citation type="journal article" date="2018" name="BMC Genomics">
        <title>Genes significantly associated with lineage II food isolates of Listeria monocytogenes.</title>
        <authorList>
            <person name="Pirone-Davies C."/>
            <person name="Chen Y."/>
            <person name="Pightling A."/>
            <person name="Ryan G."/>
            <person name="Wang Y."/>
            <person name="Yao K."/>
            <person name="Hoffmann M."/>
            <person name="Allard M.W."/>
        </authorList>
    </citation>
    <scope>NUCLEOTIDE SEQUENCE [LARGE SCALE GENOMIC DNA]</scope>
    <source>
        <strain evidence="5 6">PNUSAL000550</strain>
    </source>
</reference>
<evidence type="ECO:0000259" key="1">
    <source>
        <dbReference type="Pfam" id="PF01381"/>
    </source>
</evidence>
<evidence type="ECO:0000313" key="5">
    <source>
        <dbReference type="EMBL" id="RKA05261.1"/>
    </source>
</evidence>
<dbReference type="EMBL" id="QXLS01000007">
    <property type="protein sequence ID" value="RKA05261.1"/>
    <property type="molecule type" value="Genomic_DNA"/>
</dbReference>
<evidence type="ECO:0000313" key="9">
    <source>
        <dbReference type="Proteomes" id="UP000845014"/>
    </source>
</evidence>
<evidence type="ECO:0000313" key="8">
    <source>
        <dbReference type="Proteomes" id="UP000840197"/>
    </source>
</evidence>
<dbReference type="AlphaFoldDB" id="A0A3T2MNX7"/>
<dbReference type="EMBL" id="DAAIHR010000030">
    <property type="protein sequence ID" value="HAB8399839.1"/>
    <property type="molecule type" value="Genomic_DNA"/>
</dbReference>
<name>A0A3T2MNX7_LISMN</name>
<dbReference type="Proteomes" id="UP000272537">
    <property type="component" value="Unassembled WGS sequence"/>
</dbReference>
<accession>A0A3T2MNX7</accession>
<dbReference type="SUPFAM" id="SSF47413">
    <property type="entry name" value="lambda repressor-like DNA-binding domains"/>
    <property type="match status" value="1"/>
</dbReference>
<comment type="caution">
    <text evidence="3">The sequence shown here is derived from an EMBL/GenBank/DDBJ whole genome shotgun (WGS) entry which is preliminary data.</text>
</comment>
<dbReference type="EMBL" id="AAHZFN010000041">
    <property type="protein sequence ID" value="ECB9475142.1"/>
    <property type="molecule type" value="Genomic_DNA"/>
</dbReference>
<feature type="domain" description="HTH cro/C1-type" evidence="1">
    <location>
        <begin position="9"/>
        <end position="57"/>
    </location>
</feature>
<dbReference type="GO" id="GO:0003677">
    <property type="term" value="F:DNA binding"/>
    <property type="evidence" value="ECO:0007669"/>
    <property type="project" value="InterPro"/>
</dbReference>
<evidence type="ECO:0000313" key="6">
    <source>
        <dbReference type="Proteomes" id="UP000272537"/>
    </source>
</evidence>
<dbReference type="EMBL" id="DAAHUJ010000001">
    <property type="protein sequence ID" value="HAB7362776.1"/>
    <property type="molecule type" value="Genomic_DNA"/>
</dbReference>
<dbReference type="Proteomes" id="UP000840197">
    <property type="component" value="Unassembled WGS sequence"/>
</dbReference>
<reference evidence="3" key="4">
    <citation type="submission" date="2020-01" db="EMBL/GenBank/DDBJ databases">
        <authorList>
            <consortium name="NCBI Pathogen Detection Project"/>
        </authorList>
    </citation>
    <scope>NUCLEOTIDE SEQUENCE</scope>
    <source>
        <strain evidence="4">CFIAFB20130012</strain>
        <strain evidence="3">CFIAFB20160079</strain>
    </source>
</reference>
<evidence type="ECO:0000313" key="4">
    <source>
        <dbReference type="EMBL" id="HAB8399839.1"/>
    </source>
</evidence>
<organism evidence="3 9">
    <name type="scientific">Listeria monocytogenes</name>
    <dbReference type="NCBI Taxonomy" id="1639"/>
    <lineage>
        <taxon>Bacteria</taxon>
        <taxon>Bacillati</taxon>
        <taxon>Bacillota</taxon>
        <taxon>Bacilli</taxon>
        <taxon>Bacillales</taxon>
        <taxon>Listeriaceae</taxon>
        <taxon>Listeria</taxon>
    </lineage>
</organism>